<organism evidence="1 2">
    <name type="scientific">Rubellimicrobium rubrum</name>
    <dbReference type="NCBI Taxonomy" id="2585369"/>
    <lineage>
        <taxon>Bacteria</taxon>
        <taxon>Pseudomonadati</taxon>
        <taxon>Pseudomonadota</taxon>
        <taxon>Alphaproteobacteria</taxon>
        <taxon>Rhodobacterales</taxon>
        <taxon>Roseobacteraceae</taxon>
        <taxon>Rubellimicrobium</taxon>
    </lineage>
</organism>
<gene>
    <name evidence="1" type="ORF">FHG66_16080</name>
</gene>
<protein>
    <submittedName>
        <fullName evidence="1">Uncharacterized protein</fullName>
    </submittedName>
</protein>
<reference evidence="1 2" key="1">
    <citation type="submission" date="2019-06" db="EMBL/GenBank/DDBJ databases">
        <title>YIM 131921 draft genome.</title>
        <authorList>
            <person name="Jiang L."/>
        </authorList>
    </citation>
    <scope>NUCLEOTIDE SEQUENCE [LARGE SCALE GENOMIC DNA]</scope>
    <source>
        <strain evidence="1 2">YIM 131921</strain>
    </source>
</reference>
<comment type="caution">
    <text evidence="1">The sequence shown here is derived from an EMBL/GenBank/DDBJ whole genome shotgun (WGS) entry which is preliminary data.</text>
</comment>
<dbReference type="Proteomes" id="UP000305887">
    <property type="component" value="Unassembled WGS sequence"/>
</dbReference>
<dbReference type="EMBL" id="VDFU01000023">
    <property type="protein sequence ID" value="TNC47732.1"/>
    <property type="molecule type" value="Genomic_DNA"/>
</dbReference>
<name>A0A5C4MS38_9RHOB</name>
<sequence length="117" mass="12891">MNSTYADLIDTLHGTQAAFDQARTRAASRFLDLATVERLYELTSLHARMARTIQQAMADDRTPETLRAEIEDLAQSFEARDAEFALRLEVLRQGTHPSPLGIAAEWAVASSGCQTAP</sequence>
<evidence type="ECO:0000313" key="2">
    <source>
        <dbReference type="Proteomes" id="UP000305887"/>
    </source>
</evidence>
<keyword evidence="2" id="KW-1185">Reference proteome</keyword>
<dbReference type="AlphaFoldDB" id="A0A5C4MS38"/>
<dbReference type="RefSeq" id="WP_139078077.1">
    <property type="nucleotide sequence ID" value="NZ_VDFU01000023.1"/>
</dbReference>
<evidence type="ECO:0000313" key="1">
    <source>
        <dbReference type="EMBL" id="TNC47732.1"/>
    </source>
</evidence>
<accession>A0A5C4MS38</accession>
<proteinExistence type="predicted"/>